<evidence type="ECO:0000313" key="3">
    <source>
        <dbReference type="Proteomes" id="UP000306274"/>
    </source>
</evidence>
<dbReference type="PANTHER" id="PTHR37539:SF1">
    <property type="entry name" value="ER-BOUND OXYGENASE MPAB_MPAB'_RUBBER OXYGENASE CATALYTIC DOMAIN-CONTAINING PROTEIN"/>
    <property type="match status" value="1"/>
</dbReference>
<dbReference type="Pfam" id="PF09995">
    <property type="entry name" value="MPAB_Lcp_cat"/>
    <property type="match status" value="1"/>
</dbReference>
<dbReference type="PANTHER" id="PTHR37539">
    <property type="entry name" value="SECRETED PROTEIN-RELATED"/>
    <property type="match status" value="1"/>
</dbReference>
<dbReference type="EMBL" id="SRZK01000032">
    <property type="protein sequence ID" value="TGZ11271.1"/>
    <property type="molecule type" value="Genomic_DNA"/>
</dbReference>
<comment type="caution">
    <text evidence="2">The sequence shown here is derived from an EMBL/GenBank/DDBJ whole genome shotgun (WGS) entry which is preliminary data.</text>
</comment>
<gene>
    <name evidence="2" type="ORF">E5Z02_05590</name>
</gene>
<sequence>MVTAAPSPASDVDRIPDEFHSYWRALEKPSVRRMRAACQALLGFDAVPTREQVLRFGHGHYDTDPTAEAFVAEVYDVLGTAAGRRMLDTALDEGLAAVADPPPSLVALMSELTEEPEWLDWDLLERGAKVLRGFGPAVASSAGSGTLLAYTESSIAKPLSLTGAYAGASALRRFVETQRHTFDISDPGGMRRGAAGWKSSARVRVMHVFLRRRIAAHPEWDAAAWGQPINQSDAEMTLLSGSVVMALSMRAIGHPVTRRDIEALMHLWRYVGHVMGVRPRWYPQTVREATQLTLVYFLKRAHSSGGDGVELIESYLPAFRPQPGTGWRRRIRDEVNYRVQIGYTRYWLPGSFYRSHDMPFAWPWALHPLLQIPGNLAVGVARKMNSRVDSAADRLARRRREAWFSREMDGQESRFSAREQFRR</sequence>
<reference evidence="2 3" key="1">
    <citation type="submission" date="2019-04" db="EMBL/GenBank/DDBJ databases">
        <title>Streptomyces rhizosphaericola sp. nov., an actinobacterium isolated from the wheat rhizosphere.</title>
        <authorList>
            <person name="Vargas Hoyos H.A."/>
            <person name="Santos S.N."/>
            <person name="Genuario D.B."/>
            <person name="Melo I.S."/>
            <person name="Da Silva L.J."/>
            <person name="Da Silva F.S.P."/>
            <person name="Zucchi T.D."/>
        </authorList>
    </citation>
    <scope>NUCLEOTIDE SEQUENCE [LARGE SCALE GENOMIC DNA]</scope>
    <source>
        <strain evidence="2 3">1AS2c</strain>
    </source>
</reference>
<name>A0ABY2PJL6_9ACTN</name>
<dbReference type="Proteomes" id="UP000306274">
    <property type="component" value="Unassembled WGS sequence"/>
</dbReference>
<protein>
    <submittedName>
        <fullName evidence="2">DUF2236 domain-containing protein</fullName>
    </submittedName>
</protein>
<keyword evidence="3" id="KW-1185">Reference proteome</keyword>
<dbReference type="RefSeq" id="WP_084990382.1">
    <property type="nucleotide sequence ID" value="NZ_SRZK01000032.1"/>
</dbReference>
<evidence type="ECO:0000259" key="1">
    <source>
        <dbReference type="Pfam" id="PF09995"/>
    </source>
</evidence>
<dbReference type="InterPro" id="IPR037473">
    <property type="entry name" value="Lcp-like"/>
</dbReference>
<proteinExistence type="predicted"/>
<evidence type="ECO:0000313" key="2">
    <source>
        <dbReference type="EMBL" id="TGZ11271.1"/>
    </source>
</evidence>
<accession>A0ABY2PJL6</accession>
<feature type="domain" description="ER-bound oxygenase mpaB/mpaB'/Rubber oxygenase catalytic" evidence="1">
    <location>
        <begin position="153"/>
        <end position="363"/>
    </location>
</feature>
<dbReference type="InterPro" id="IPR018713">
    <property type="entry name" value="MPAB/Lcp_cat_dom"/>
</dbReference>
<organism evidence="2 3">
    <name type="scientific">Streptomyces rhizosphaericola</name>
    <dbReference type="NCBI Taxonomy" id="2564098"/>
    <lineage>
        <taxon>Bacteria</taxon>
        <taxon>Bacillati</taxon>
        <taxon>Actinomycetota</taxon>
        <taxon>Actinomycetes</taxon>
        <taxon>Kitasatosporales</taxon>
        <taxon>Streptomycetaceae</taxon>
        <taxon>Streptomyces</taxon>
    </lineage>
</organism>